<comment type="similarity">
    <text evidence="1">Belongs to the peptidase S33 family.</text>
</comment>
<evidence type="ECO:0000313" key="5">
    <source>
        <dbReference type="EMBL" id="KAF2817428.1"/>
    </source>
</evidence>
<protein>
    <submittedName>
        <fullName evidence="5 7">Alpha/beta-hydrolase</fullName>
    </submittedName>
</protein>
<dbReference type="RefSeq" id="XP_033584392.1">
    <property type="nucleotide sequence ID" value="XM_033714879.1"/>
</dbReference>
<dbReference type="OrthoDB" id="425534at2759"/>
<sequence length="496" mass="53408">IAPSADVNWRPCFDNFTCTRLKVPLDYGDVSAGTVVLALLRISAAQQPATNIIFNQGGPGGSSVDVLMANAEEAQAAIGTSYNIIALDPRGVGHSEPNIEMFPGDPATAANFESAFYRTVPDASSTALASQYYFTEAFGKWFTRVLGGSRGTARYVSTPAAAQDMLTYVEAEQRAANKPEAEGKLWYYGISYGTITGSVFAAKWPHRVGRMVLDGVDDPEGYFSGDWTKNLVDADAVVQSFAESCHRAGSKSCSFYRKTPADIIKALDAVTEKIKWQPIPVFNESIANAPQLATYADLKRFLLQSLYRPVAFFPILDQVLTALEHDNGSPLLAAAAAVGQLSLTSGSATAIQCIDSHGKGNMTLEEYNEVNNEIMDVSGYAGDAWSWNAIICKNVEVQPPKSVTFGVIFVDLPPSAKLDFPILLISTKFDPVCPLRNAQKMAKYFPGSVVVTINAVGHSSFAAPSTCIVKHVAEYLGGKMPKKGIMCEADIQPFDS</sequence>
<dbReference type="PANTHER" id="PTHR43248">
    <property type="entry name" value="2-SUCCINYL-6-HYDROXY-2,4-CYCLOHEXADIENE-1-CARBOXYLATE SYNTHASE"/>
    <property type="match status" value="1"/>
</dbReference>
<dbReference type="InterPro" id="IPR013595">
    <property type="entry name" value="Pept_S33_TAP-like_C"/>
</dbReference>
<feature type="non-terminal residue" evidence="5">
    <location>
        <position position="1"/>
    </location>
</feature>
<evidence type="ECO:0000259" key="4">
    <source>
        <dbReference type="Pfam" id="PF08386"/>
    </source>
</evidence>
<evidence type="ECO:0000256" key="2">
    <source>
        <dbReference type="ARBA" id="ARBA00022801"/>
    </source>
</evidence>
<dbReference type="Gene3D" id="3.40.50.1820">
    <property type="entry name" value="alpha/beta hydrolase"/>
    <property type="match status" value="1"/>
</dbReference>
<evidence type="ECO:0000313" key="7">
    <source>
        <dbReference type="RefSeq" id="XP_033584392.1"/>
    </source>
</evidence>
<dbReference type="GeneID" id="54455772"/>
<reference evidence="7" key="3">
    <citation type="submission" date="2025-04" db="UniProtKB">
        <authorList>
            <consortium name="RefSeq"/>
        </authorList>
    </citation>
    <scope>IDENTIFICATION</scope>
    <source>
        <strain evidence="7">CBS 304.34</strain>
    </source>
</reference>
<feature type="domain" description="AB hydrolase-1" evidence="3">
    <location>
        <begin position="52"/>
        <end position="218"/>
    </location>
</feature>
<proteinExistence type="inferred from homology"/>
<name>A0A6A6Z9E9_9PEZI</name>
<dbReference type="Pfam" id="PF08386">
    <property type="entry name" value="Abhydrolase_4"/>
    <property type="match status" value="1"/>
</dbReference>
<dbReference type="InterPro" id="IPR051601">
    <property type="entry name" value="Serine_prot/Carboxylest_S33"/>
</dbReference>
<evidence type="ECO:0000256" key="1">
    <source>
        <dbReference type="ARBA" id="ARBA00010088"/>
    </source>
</evidence>
<dbReference type="GO" id="GO:0016787">
    <property type="term" value="F:hydrolase activity"/>
    <property type="evidence" value="ECO:0007669"/>
    <property type="project" value="UniProtKB-KW"/>
</dbReference>
<dbReference type="PANTHER" id="PTHR43248:SF25">
    <property type="entry name" value="AB HYDROLASE-1 DOMAIN-CONTAINING PROTEIN-RELATED"/>
    <property type="match status" value="1"/>
</dbReference>
<reference evidence="7" key="2">
    <citation type="submission" date="2020-04" db="EMBL/GenBank/DDBJ databases">
        <authorList>
            <consortium name="NCBI Genome Project"/>
        </authorList>
    </citation>
    <scope>NUCLEOTIDE SEQUENCE</scope>
    <source>
        <strain evidence="7">CBS 304.34</strain>
    </source>
</reference>
<evidence type="ECO:0000259" key="3">
    <source>
        <dbReference type="Pfam" id="PF00561"/>
    </source>
</evidence>
<feature type="domain" description="Peptidase S33 tripeptidyl aminopeptidase-like C-terminal" evidence="4">
    <location>
        <begin position="380"/>
        <end position="487"/>
    </location>
</feature>
<dbReference type="EMBL" id="MU003692">
    <property type="protein sequence ID" value="KAF2817428.1"/>
    <property type="molecule type" value="Genomic_DNA"/>
</dbReference>
<gene>
    <name evidence="5 7" type="ORF">BDZ99DRAFT_373574</name>
</gene>
<dbReference type="AlphaFoldDB" id="A0A6A6Z9E9"/>
<dbReference type="InterPro" id="IPR029058">
    <property type="entry name" value="AB_hydrolase_fold"/>
</dbReference>
<keyword evidence="2 5" id="KW-0378">Hydrolase</keyword>
<reference evidence="5 7" key="1">
    <citation type="journal article" date="2020" name="Stud. Mycol.">
        <title>101 Dothideomycetes genomes: a test case for predicting lifestyles and emergence of pathogens.</title>
        <authorList>
            <person name="Haridas S."/>
            <person name="Albert R."/>
            <person name="Binder M."/>
            <person name="Bloem J."/>
            <person name="Labutti K."/>
            <person name="Salamov A."/>
            <person name="Andreopoulos B."/>
            <person name="Baker S."/>
            <person name="Barry K."/>
            <person name="Bills G."/>
            <person name="Bluhm B."/>
            <person name="Cannon C."/>
            <person name="Castanera R."/>
            <person name="Culley D."/>
            <person name="Daum C."/>
            <person name="Ezra D."/>
            <person name="Gonzalez J."/>
            <person name="Henrissat B."/>
            <person name="Kuo A."/>
            <person name="Liang C."/>
            <person name="Lipzen A."/>
            <person name="Lutzoni F."/>
            <person name="Magnuson J."/>
            <person name="Mondo S."/>
            <person name="Nolan M."/>
            <person name="Ohm R."/>
            <person name="Pangilinan J."/>
            <person name="Park H.-J."/>
            <person name="Ramirez L."/>
            <person name="Alfaro M."/>
            <person name="Sun H."/>
            <person name="Tritt A."/>
            <person name="Yoshinaga Y."/>
            <person name="Zwiers L.-H."/>
            <person name="Turgeon B."/>
            <person name="Goodwin S."/>
            <person name="Spatafora J."/>
            <person name="Crous P."/>
            <person name="Grigoriev I."/>
        </authorList>
    </citation>
    <scope>NUCLEOTIDE SEQUENCE</scope>
    <source>
        <strain evidence="5 7">CBS 304.34</strain>
    </source>
</reference>
<keyword evidence="6" id="KW-1185">Reference proteome</keyword>
<dbReference type="Proteomes" id="UP000504636">
    <property type="component" value="Unplaced"/>
</dbReference>
<accession>A0A6A6Z9E9</accession>
<dbReference type="Pfam" id="PF00561">
    <property type="entry name" value="Abhydrolase_1"/>
    <property type="match status" value="1"/>
</dbReference>
<evidence type="ECO:0000313" key="6">
    <source>
        <dbReference type="Proteomes" id="UP000504636"/>
    </source>
</evidence>
<organism evidence="5">
    <name type="scientific">Mytilinidion resinicola</name>
    <dbReference type="NCBI Taxonomy" id="574789"/>
    <lineage>
        <taxon>Eukaryota</taxon>
        <taxon>Fungi</taxon>
        <taxon>Dikarya</taxon>
        <taxon>Ascomycota</taxon>
        <taxon>Pezizomycotina</taxon>
        <taxon>Dothideomycetes</taxon>
        <taxon>Pleosporomycetidae</taxon>
        <taxon>Mytilinidiales</taxon>
        <taxon>Mytilinidiaceae</taxon>
        <taxon>Mytilinidion</taxon>
    </lineage>
</organism>
<dbReference type="SUPFAM" id="SSF53474">
    <property type="entry name" value="alpha/beta-Hydrolases"/>
    <property type="match status" value="1"/>
</dbReference>
<dbReference type="InterPro" id="IPR000073">
    <property type="entry name" value="AB_hydrolase_1"/>
</dbReference>